<dbReference type="RefSeq" id="XP_022464263.1">
    <property type="nucleotide sequence ID" value="XM_022607693.1"/>
</dbReference>
<evidence type="ECO:0000259" key="1">
    <source>
        <dbReference type="Pfam" id="PF22936"/>
    </source>
</evidence>
<dbReference type="KEGG" id="kng:KNAG_0D02680"/>
<protein>
    <recommendedName>
        <fullName evidence="1">Retrovirus-related Pol polyprotein from transposon TNT 1-94-like beta-barrel domain-containing protein</fullName>
    </recommendedName>
</protein>
<gene>
    <name evidence="2" type="primary">KNAG0D02680</name>
    <name evidence="2" type="ordered locus">KNAG_0D02680</name>
</gene>
<dbReference type="GeneID" id="34525706"/>
<evidence type="ECO:0000313" key="3">
    <source>
        <dbReference type="Proteomes" id="UP000006310"/>
    </source>
</evidence>
<sequence>MAAKRSTYHSQIKCFHCGENHPISKCVKYKRDYPDANTFRSNEKIGGLQSFYASMYASTSLPKGELVVDSGSSIHVCNDASMFSELKMGKHEELTGIVGNATIEGFGKVKVKNFLLHNVAYVPGVDFKLISISAATATSKGRFIFGKIPLQMITQDGVRSTMAKQRNGLYTLKSHRGNSQKRAYRSFDPCTGKGNSRKRVYRTFGACTGKVYSSNQVKFEELNFPLKNYSYIHDVQSYAISTLRGVSASQEIFQLVPDVNTSMGEDKSGGLSEYFVMGRMRN</sequence>
<dbReference type="InterPro" id="IPR054722">
    <property type="entry name" value="PolX-like_BBD"/>
</dbReference>
<dbReference type="Proteomes" id="UP000006310">
    <property type="component" value="Chromosome 4"/>
</dbReference>
<proteinExistence type="predicted"/>
<evidence type="ECO:0000313" key="2">
    <source>
        <dbReference type="EMBL" id="CCK70017.1"/>
    </source>
</evidence>
<feature type="domain" description="Retrovirus-related Pol polyprotein from transposon TNT 1-94-like beta-barrel" evidence="1">
    <location>
        <begin position="67"/>
        <end position="136"/>
    </location>
</feature>
<dbReference type="OrthoDB" id="2663223at2759"/>
<reference evidence="2 3" key="1">
    <citation type="journal article" date="2011" name="Proc. Natl. Acad. Sci. U.S.A.">
        <title>Evolutionary erosion of yeast sex chromosomes by mating-type switching accidents.</title>
        <authorList>
            <person name="Gordon J.L."/>
            <person name="Armisen D."/>
            <person name="Proux-Wera E."/>
            <person name="Oheigeartaigh S.S."/>
            <person name="Byrne K.P."/>
            <person name="Wolfe K.H."/>
        </authorList>
    </citation>
    <scope>NUCLEOTIDE SEQUENCE [LARGE SCALE GENOMIC DNA]</scope>
    <source>
        <strain evidence="3">ATCC MYA-139 / BCRC 22969 / CBS 8797 / CCRC 22969 / KCTC 17520 / NBRC 10181 / NCYC 3082</strain>
    </source>
</reference>
<organism evidence="2 3">
    <name type="scientific">Huiozyma naganishii (strain ATCC MYA-139 / BCRC 22969 / CBS 8797 / KCTC 17520 / NBRC 10181 / NCYC 3082 / Yp74L-3)</name>
    <name type="common">Yeast</name>
    <name type="synonym">Kazachstania naganishii</name>
    <dbReference type="NCBI Taxonomy" id="1071383"/>
    <lineage>
        <taxon>Eukaryota</taxon>
        <taxon>Fungi</taxon>
        <taxon>Dikarya</taxon>
        <taxon>Ascomycota</taxon>
        <taxon>Saccharomycotina</taxon>
        <taxon>Saccharomycetes</taxon>
        <taxon>Saccharomycetales</taxon>
        <taxon>Saccharomycetaceae</taxon>
        <taxon>Huiozyma</taxon>
    </lineage>
</organism>
<dbReference type="STRING" id="1071383.J7RY30"/>
<dbReference type="EMBL" id="HE978317">
    <property type="protein sequence ID" value="CCK70017.1"/>
    <property type="molecule type" value="Genomic_DNA"/>
</dbReference>
<accession>J7RY30</accession>
<dbReference type="AlphaFoldDB" id="J7RY30"/>
<dbReference type="Pfam" id="PF22936">
    <property type="entry name" value="Pol_BBD"/>
    <property type="match status" value="1"/>
</dbReference>
<keyword evidence="3" id="KW-1185">Reference proteome</keyword>
<name>J7RY30_HUIN7</name>
<reference evidence="3" key="2">
    <citation type="submission" date="2012-08" db="EMBL/GenBank/DDBJ databases">
        <title>Genome sequence of Kazachstania naganishii.</title>
        <authorList>
            <person name="Gordon J.L."/>
            <person name="Armisen D."/>
            <person name="Proux-Wera E."/>
            <person name="OhEigeartaigh S.S."/>
            <person name="Byrne K.P."/>
            <person name="Wolfe K.H."/>
        </authorList>
    </citation>
    <scope>NUCLEOTIDE SEQUENCE [LARGE SCALE GENOMIC DNA]</scope>
    <source>
        <strain evidence="3">ATCC MYA-139 / BCRC 22969 / CBS 8797 / CCRC 22969 / KCTC 17520 / NBRC 10181 / NCYC 3082</strain>
    </source>
</reference>
<dbReference type="HOGENOM" id="CLU_987166_0_0_1"/>